<feature type="compositionally biased region" description="Basic residues" evidence="1">
    <location>
        <begin position="37"/>
        <end position="50"/>
    </location>
</feature>
<comment type="caution">
    <text evidence="2">The sequence shown here is derived from an EMBL/GenBank/DDBJ whole genome shotgun (WGS) entry which is preliminary data.</text>
</comment>
<feature type="compositionally biased region" description="Low complexity" evidence="1">
    <location>
        <begin position="1"/>
        <end position="10"/>
    </location>
</feature>
<organism evidence="2 3">
    <name type="scientific">Psilocybe cyanescens</name>
    <dbReference type="NCBI Taxonomy" id="93625"/>
    <lineage>
        <taxon>Eukaryota</taxon>
        <taxon>Fungi</taxon>
        <taxon>Dikarya</taxon>
        <taxon>Basidiomycota</taxon>
        <taxon>Agaricomycotina</taxon>
        <taxon>Agaricomycetes</taxon>
        <taxon>Agaricomycetidae</taxon>
        <taxon>Agaricales</taxon>
        <taxon>Agaricineae</taxon>
        <taxon>Strophariaceae</taxon>
        <taxon>Psilocybe</taxon>
    </lineage>
</organism>
<sequence>MEEQQLLASEQELEQERRRSIAQLGRVTMTPPTRAAHCTRPHNTPTHRHLARSAEVVYTSKRDRLMDPLVEPDDRNRAVG</sequence>
<dbReference type="EMBL" id="NHYD01000892">
    <property type="protein sequence ID" value="PPQ92949.1"/>
    <property type="molecule type" value="Genomic_DNA"/>
</dbReference>
<gene>
    <name evidence="2" type="ORF">CVT25_000112</name>
</gene>
<evidence type="ECO:0000256" key="1">
    <source>
        <dbReference type="SAM" id="MobiDB-lite"/>
    </source>
</evidence>
<evidence type="ECO:0000313" key="2">
    <source>
        <dbReference type="EMBL" id="PPQ92949.1"/>
    </source>
</evidence>
<reference evidence="2 3" key="1">
    <citation type="journal article" date="2018" name="Evol. Lett.">
        <title>Horizontal gene cluster transfer increased hallucinogenic mushroom diversity.</title>
        <authorList>
            <person name="Reynolds H.T."/>
            <person name="Vijayakumar V."/>
            <person name="Gluck-Thaler E."/>
            <person name="Korotkin H.B."/>
            <person name="Matheny P.B."/>
            <person name="Slot J.C."/>
        </authorList>
    </citation>
    <scope>NUCLEOTIDE SEQUENCE [LARGE SCALE GENOMIC DNA]</scope>
    <source>
        <strain evidence="2 3">2631</strain>
    </source>
</reference>
<keyword evidence="3" id="KW-1185">Reference proteome</keyword>
<evidence type="ECO:0000313" key="3">
    <source>
        <dbReference type="Proteomes" id="UP000283269"/>
    </source>
</evidence>
<accession>A0A409XQ79</accession>
<protein>
    <submittedName>
        <fullName evidence="2">Uncharacterized protein</fullName>
    </submittedName>
</protein>
<proteinExistence type="predicted"/>
<dbReference type="AlphaFoldDB" id="A0A409XQ79"/>
<feature type="region of interest" description="Disordered" evidence="1">
    <location>
        <begin position="1"/>
        <end position="50"/>
    </location>
</feature>
<name>A0A409XQ79_PSICY</name>
<dbReference type="Proteomes" id="UP000283269">
    <property type="component" value="Unassembled WGS sequence"/>
</dbReference>
<dbReference type="InParanoid" id="A0A409XQ79"/>